<feature type="domain" description="HTH lacI-type" evidence="4">
    <location>
        <begin position="9"/>
        <end position="63"/>
    </location>
</feature>
<dbReference type="PROSITE" id="PS00356">
    <property type="entry name" value="HTH_LACI_1"/>
    <property type="match status" value="1"/>
</dbReference>
<keyword evidence="1" id="KW-0805">Transcription regulation</keyword>
<dbReference type="InterPro" id="IPR010982">
    <property type="entry name" value="Lambda_DNA-bd_dom_sf"/>
</dbReference>
<dbReference type="PANTHER" id="PTHR30146">
    <property type="entry name" value="LACI-RELATED TRANSCRIPTIONAL REPRESSOR"/>
    <property type="match status" value="1"/>
</dbReference>
<reference evidence="5 6" key="1">
    <citation type="submission" date="2024-09" db="EMBL/GenBank/DDBJ databases">
        <authorList>
            <person name="Pan X."/>
        </authorList>
    </citation>
    <scope>NUCLEOTIDE SEQUENCE [LARGE SCALE GENOMIC DNA]</scope>
    <source>
        <strain evidence="5 6">B2969</strain>
    </source>
</reference>
<dbReference type="PROSITE" id="PS50932">
    <property type="entry name" value="HTH_LACI_2"/>
    <property type="match status" value="1"/>
</dbReference>
<name>A0ABW7QCQ5_9MICO</name>
<comment type="caution">
    <text evidence="5">The sequence shown here is derived from an EMBL/GenBank/DDBJ whole genome shotgun (WGS) entry which is preliminary data.</text>
</comment>
<keyword evidence="2 5" id="KW-0238">DNA-binding</keyword>
<dbReference type="Pfam" id="PF00356">
    <property type="entry name" value="LacI"/>
    <property type="match status" value="1"/>
</dbReference>
<dbReference type="InterPro" id="IPR000843">
    <property type="entry name" value="HTH_LacI"/>
</dbReference>
<evidence type="ECO:0000313" key="6">
    <source>
        <dbReference type="Proteomes" id="UP001610861"/>
    </source>
</evidence>
<dbReference type="RefSeq" id="WP_397558098.1">
    <property type="nucleotide sequence ID" value="NZ_JBIQWL010000011.1"/>
</dbReference>
<keyword evidence="3" id="KW-0804">Transcription</keyword>
<dbReference type="SUPFAM" id="SSF47413">
    <property type="entry name" value="lambda repressor-like DNA-binding domains"/>
    <property type="match status" value="1"/>
</dbReference>
<evidence type="ECO:0000313" key="5">
    <source>
        <dbReference type="EMBL" id="MFH8252669.1"/>
    </source>
</evidence>
<dbReference type="Gene3D" id="3.40.50.2300">
    <property type="match status" value="2"/>
</dbReference>
<dbReference type="SMART" id="SM00354">
    <property type="entry name" value="HTH_LACI"/>
    <property type="match status" value="1"/>
</dbReference>
<dbReference type="EMBL" id="JBIQWL010000011">
    <property type="protein sequence ID" value="MFH8252669.1"/>
    <property type="molecule type" value="Genomic_DNA"/>
</dbReference>
<evidence type="ECO:0000256" key="1">
    <source>
        <dbReference type="ARBA" id="ARBA00023015"/>
    </source>
</evidence>
<evidence type="ECO:0000256" key="2">
    <source>
        <dbReference type="ARBA" id="ARBA00023125"/>
    </source>
</evidence>
<dbReference type="Pfam" id="PF13377">
    <property type="entry name" value="Peripla_BP_3"/>
    <property type="match status" value="1"/>
</dbReference>
<dbReference type="Proteomes" id="UP001610861">
    <property type="component" value="Unassembled WGS sequence"/>
</dbReference>
<evidence type="ECO:0000256" key="3">
    <source>
        <dbReference type="ARBA" id="ARBA00023163"/>
    </source>
</evidence>
<dbReference type="SUPFAM" id="SSF53822">
    <property type="entry name" value="Periplasmic binding protein-like I"/>
    <property type="match status" value="1"/>
</dbReference>
<protein>
    <submittedName>
        <fullName evidence="5">LacI family DNA-binding transcriptional regulator</fullName>
    </submittedName>
</protein>
<dbReference type="InterPro" id="IPR028082">
    <property type="entry name" value="Peripla_BP_I"/>
</dbReference>
<organism evidence="5 6">
    <name type="scientific">Microbacterium alkaliflavum</name>
    <dbReference type="NCBI Taxonomy" id="3248839"/>
    <lineage>
        <taxon>Bacteria</taxon>
        <taxon>Bacillati</taxon>
        <taxon>Actinomycetota</taxon>
        <taxon>Actinomycetes</taxon>
        <taxon>Micrococcales</taxon>
        <taxon>Microbacteriaceae</taxon>
        <taxon>Microbacterium</taxon>
    </lineage>
</organism>
<sequence>MTSAKPRGATITDVATAAGVSRAAVSKVLRDAYGVSDAMRERVNAAMEELNYRPRIAARAMRGRTFTIGIELPDLANQFFTRMITGALQELEGTRFQVVIAPAERGSRHGLRAIEALVDRQVDGVIAVAPRATPEALERISVHAPLVMFGRHDTSEAYDTVAGDDEAGARMAMEHLLHLGHTRIANLTLPEADHDLSSPHGIRLRTYKAIMEAEGLVAGSRVVHCDEGQDAASEAISRALERDWHSTALFASHDELAIGALRAITEARHPISVIGYDDVPIASHPALGLTTVRQPGAEMGATAIRLLMERLDGRTEAVHEVFEPELVVRSSTSRPGI</sequence>
<dbReference type="CDD" id="cd01392">
    <property type="entry name" value="HTH_LacI"/>
    <property type="match status" value="1"/>
</dbReference>
<gene>
    <name evidence="5" type="ORF">ACH3VR_20040</name>
</gene>
<dbReference type="CDD" id="cd06267">
    <property type="entry name" value="PBP1_LacI_sugar_binding-like"/>
    <property type="match status" value="1"/>
</dbReference>
<accession>A0ABW7QCQ5</accession>
<dbReference type="GO" id="GO:0003677">
    <property type="term" value="F:DNA binding"/>
    <property type="evidence" value="ECO:0007669"/>
    <property type="project" value="UniProtKB-KW"/>
</dbReference>
<keyword evidence="6" id="KW-1185">Reference proteome</keyword>
<evidence type="ECO:0000259" key="4">
    <source>
        <dbReference type="PROSITE" id="PS50932"/>
    </source>
</evidence>
<dbReference type="PANTHER" id="PTHR30146:SF109">
    <property type="entry name" value="HTH-TYPE TRANSCRIPTIONAL REGULATOR GALS"/>
    <property type="match status" value="1"/>
</dbReference>
<dbReference type="InterPro" id="IPR046335">
    <property type="entry name" value="LacI/GalR-like_sensor"/>
</dbReference>
<dbReference type="Gene3D" id="1.10.260.40">
    <property type="entry name" value="lambda repressor-like DNA-binding domains"/>
    <property type="match status" value="1"/>
</dbReference>
<proteinExistence type="predicted"/>